<dbReference type="Gene3D" id="1.10.10.10">
    <property type="entry name" value="Winged helix-like DNA-binding domain superfamily/Winged helix DNA-binding domain"/>
    <property type="match status" value="1"/>
</dbReference>
<accession>A0A561UNK8</accession>
<dbReference type="PANTHER" id="PTHR16305:SF35">
    <property type="entry name" value="TRANSCRIPTIONAL ACTIVATOR DOMAIN"/>
    <property type="match status" value="1"/>
</dbReference>
<dbReference type="Pfam" id="PF00196">
    <property type="entry name" value="GerE"/>
    <property type="match status" value="1"/>
</dbReference>
<evidence type="ECO:0000259" key="4">
    <source>
        <dbReference type="PROSITE" id="PS50043"/>
    </source>
</evidence>
<dbReference type="EMBL" id="VIWT01000001">
    <property type="protein sequence ID" value="TWG00958.1"/>
    <property type="molecule type" value="Genomic_DNA"/>
</dbReference>
<keyword evidence="1" id="KW-0547">Nucleotide-binding</keyword>
<gene>
    <name evidence="5" type="ORF">FHX73_114839</name>
</gene>
<dbReference type="GO" id="GO:0003677">
    <property type="term" value="F:DNA binding"/>
    <property type="evidence" value="ECO:0007669"/>
    <property type="project" value="InterPro"/>
</dbReference>
<dbReference type="PROSITE" id="PS50043">
    <property type="entry name" value="HTH_LUXR_2"/>
    <property type="match status" value="1"/>
</dbReference>
<dbReference type="SMART" id="SM00421">
    <property type="entry name" value="HTH_LUXR"/>
    <property type="match status" value="1"/>
</dbReference>
<organism evidence="5 6">
    <name type="scientific">Kitasatospora viridis</name>
    <dbReference type="NCBI Taxonomy" id="281105"/>
    <lineage>
        <taxon>Bacteria</taxon>
        <taxon>Bacillati</taxon>
        <taxon>Actinomycetota</taxon>
        <taxon>Actinomycetes</taxon>
        <taxon>Kitasatosporales</taxon>
        <taxon>Streptomycetaceae</taxon>
        <taxon>Kitasatospora</taxon>
    </lineage>
</organism>
<dbReference type="PANTHER" id="PTHR16305">
    <property type="entry name" value="TESTICULAR SOLUBLE ADENYLYL CYCLASE"/>
    <property type="match status" value="1"/>
</dbReference>
<evidence type="ECO:0000256" key="3">
    <source>
        <dbReference type="SAM" id="MobiDB-lite"/>
    </source>
</evidence>
<reference evidence="5 6" key="1">
    <citation type="submission" date="2019-06" db="EMBL/GenBank/DDBJ databases">
        <title>Sequencing the genomes of 1000 actinobacteria strains.</title>
        <authorList>
            <person name="Klenk H.-P."/>
        </authorList>
    </citation>
    <scope>NUCLEOTIDE SEQUENCE [LARGE SCALE GENOMIC DNA]</scope>
    <source>
        <strain evidence="5 6">DSM 44826</strain>
    </source>
</reference>
<dbReference type="SUPFAM" id="SSF46894">
    <property type="entry name" value="C-terminal effector domain of the bipartite response regulators"/>
    <property type="match status" value="1"/>
</dbReference>
<dbReference type="RefSeq" id="WP_281292696.1">
    <property type="nucleotide sequence ID" value="NZ_BAAAMZ010000003.1"/>
</dbReference>
<feature type="domain" description="HTH luxR-type" evidence="4">
    <location>
        <begin position="887"/>
        <end position="951"/>
    </location>
</feature>
<keyword evidence="6" id="KW-1185">Reference proteome</keyword>
<proteinExistence type="predicted"/>
<evidence type="ECO:0000313" key="6">
    <source>
        <dbReference type="Proteomes" id="UP000317940"/>
    </source>
</evidence>
<evidence type="ECO:0000256" key="1">
    <source>
        <dbReference type="ARBA" id="ARBA00022741"/>
    </source>
</evidence>
<sequence length="957" mass="100268">MTGVGAGFGFVGRQRELDRLLAAVRRPPAVVLVEGEAGIGKSRLVAEALAAGAEGQVLTGFCHPLRDPLPFGPVMDALRGVGPMLPPVERIPPSAGALAPLLPDLADRLPPAPPGPDDPTAGRHRLVHAVRALLGALGRMVLVIEDLHWVDDATRELLLLLARDLPAGLALVLTYRAEDLPPDTPVLGAAYRRPPGVGGALIRLAPLAEPEVHELARAALGPQATPALGRVLFRRSQGLPLVAEEDLITLCEQGDPAALADGAELAADLEQSEVPRGLADAVTERLAGLGPVADRVVAASAVLGVPADEVLLAAVAGLSPEQTAEGLTEALRVAALHEQPGAHYAFRHVLAQQVAYRRIPGPARAALHRRAIEALEGRSPRPLVRIAHHTLALGDRRAWQEAAEAAATQAAALGDSGSAGTLLRSLLAEPGLDAGRRGRVALALSRIAADGVDAGASAQLLAGIIADPQLSVADRGEIRLTLGLLMAIQGGDRAGFCQIEQAVGELTERPARAARAMVALAMNEREGGERRAWELLEAAERALAGAPDEAVAAAVRASRLTFLARQGDPGVWAQLDRLPQSAEDPEVVRQTTRALYNVGDIAVDLGHDRSAGRLLRDSSRLARLAAIPYLECYSRIVLLRLDGLAGHWDGLEERFAALGAEYQELAMAGVERALLTARLAAARGRLALAQREFADAMAFGERESQVTTALRGAAGLAALRLAAGEAEPAAAVLRPVLANLRAAGAWARSAELLPVAVECLLAVDDRAGAEALLQEAQAGLAEVDAPAALAALEHARGLLLDAADRRAAAAAFALARDRWQRIGRPYESARVAERLARALAEPDPVGAQEALGAAEEVYQRLGAASDAARCQHLRRDLGLGRPASPGRRGYGQGLSPRERQVAELLAQGAGNQEIAQALFLSPRTVEHHVANVLRKLGVPRRELRDALTAQDPGSGAT</sequence>
<dbReference type="CDD" id="cd06170">
    <property type="entry name" value="LuxR_C_like"/>
    <property type="match status" value="1"/>
</dbReference>
<dbReference type="Proteomes" id="UP000317940">
    <property type="component" value="Unassembled WGS sequence"/>
</dbReference>
<dbReference type="InterPro" id="IPR016032">
    <property type="entry name" value="Sig_transdc_resp-reg_C-effctor"/>
</dbReference>
<name>A0A561UNK8_9ACTN</name>
<dbReference type="InterPro" id="IPR000792">
    <property type="entry name" value="Tscrpt_reg_LuxR_C"/>
</dbReference>
<dbReference type="InterPro" id="IPR041664">
    <property type="entry name" value="AAA_16"/>
</dbReference>
<dbReference type="Pfam" id="PF13191">
    <property type="entry name" value="AAA_16"/>
    <property type="match status" value="1"/>
</dbReference>
<dbReference type="InterPro" id="IPR027417">
    <property type="entry name" value="P-loop_NTPase"/>
</dbReference>
<dbReference type="GO" id="GO:0005524">
    <property type="term" value="F:ATP binding"/>
    <property type="evidence" value="ECO:0007669"/>
    <property type="project" value="UniProtKB-KW"/>
</dbReference>
<dbReference type="GO" id="GO:0006355">
    <property type="term" value="P:regulation of DNA-templated transcription"/>
    <property type="evidence" value="ECO:0007669"/>
    <property type="project" value="InterPro"/>
</dbReference>
<protein>
    <submittedName>
        <fullName evidence="5">Regulatory LuxR family protein</fullName>
    </submittedName>
</protein>
<dbReference type="PROSITE" id="PS00622">
    <property type="entry name" value="HTH_LUXR_1"/>
    <property type="match status" value="1"/>
</dbReference>
<dbReference type="PRINTS" id="PR00038">
    <property type="entry name" value="HTHLUXR"/>
</dbReference>
<evidence type="ECO:0000256" key="2">
    <source>
        <dbReference type="ARBA" id="ARBA00022840"/>
    </source>
</evidence>
<feature type="region of interest" description="Disordered" evidence="3">
    <location>
        <begin position="876"/>
        <end position="896"/>
    </location>
</feature>
<dbReference type="SUPFAM" id="SSF52540">
    <property type="entry name" value="P-loop containing nucleoside triphosphate hydrolases"/>
    <property type="match status" value="1"/>
</dbReference>
<dbReference type="AlphaFoldDB" id="A0A561UNK8"/>
<comment type="caution">
    <text evidence="5">The sequence shown here is derived from an EMBL/GenBank/DDBJ whole genome shotgun (WGS) entry which is preliminary data.</text>
</comment>
<dbReference type="InterPro" id="IPR036388">
    <property type="entry name" value="WH-like_DNA-bd_sf"/>
</dbReference>
<evidence type="ECO:0000313" key="5">
    <source>
        <dbReference type="EMBL" id="TWG00958.1"/>
    </source>
</evidence>
<dbReference type="GO" id="GO:0005737">
    <property type="term" value="C:cytoplasm"/>
    <property type="evidence" value="ECO:0007669"/>
    <property type="project" value="TreeGrafter"/>
</dbReference>
<dbReference type="GO" id="GO:0004016">
    <property type="term" value="F:adenylate cyclase activity"/>
    <property type="evidence" value="ECO:0007669"/>
    <property type="project" value="TreeGrafter"/>
</dbReference>
<keyword evidence="2" id="KW-0067">ATP-binding</keyword>